<name>A0A0L7L119_OPEBR</name>
<evidence type="ECO:0000256" key="1">
    <source>
        <dbReference type="SAM" id="Phobius"/>
    </source>
</evidence>
<feature type="non-terminal residue" evidence="2">
    <location>
        <position position="199"/>
    </location>
</feature>
<dbReference type="EMBL" id="JTDY01003683">
    <property type="protein sequence ID" value="KOB69157.1"/>
    <property type="molecule type" value="Genomic_DNA"/>
</dbReference>
<keyword evidence="1" id="KW-0812">Transmembrane</keyword>
<protein>
    <submittedName>
        <fullName evidence="2">TWiK family of potassium channels protein 7</fullName>
    </submittedName>
</protein>
<dbReference type="Proteomes" id="UP000037510">
    <property type="component" value="Unassembled WGS sequence"/>
</dbReference>
<dbReference type="AlphaFoldDB" id="A0A0L7L119"/>
<evidence type="ECO:0000313" key="2">
    <source>
        <dbReference type="EMBL" id="KOB69157.1"/>
    </source>
</evidence>
<keyword evidence="1" id="KW-1133">Transmembrane helix</keyword>
<evidence type="ECO:0000313" key="3">
    <source>
        <dbReference type="Proteomes" id="UP000037510"/>
    </source>
</evidence>
<dbReference type="Gene3D" id="1.10.287.70">
    <property type="match status" value="1"/>
</dbReference>
<gene>
    <name evidence="2" type="ORF">OBRU01_17159</name>
</gene>
<sequence>MGFGAPVPQTLWGRSAALIYAFIAIPTHIYLVVNASTCAVAKFNAYRCPLKSKNMKTKSYKEERNTMNNKKGSLDYRYNVNPHYIERRAGWAPGADDVLNIVAMSQRAKCVSLRASSGHFVLFCRADDVLNIVAMSQRAKCVSLRASSGHFVLFCRADDVLNIVAMSQRAKCVSLRASSGHFVLRVWVNRVRRAAGKKR</sequence>
<keyword evidence="2" id="KW-0406">Ion transport</keyword>
<keyword evidence="3" id="KW-1185">Reference proteome</keyword>
<dbReference type="GO" id="GO:0034220">
    <property type="term" value="P:monoatomic ion transmembrane transport"/>
    <property type="evidence" value="ECO:0007669"/>
    <property type="project" value="UniProtKB-KW"/>
</dbReference>
<comment type="caution">
    <text evidence="2">The sequence shown here is derived from an EMBL/GenBank/DDBJ whole genome shotgun (WGS) entry which is preliminary data.</text>
</comment>
<keyword evidence="2" id="KW-0407">Ion channel</keyword>
<feature type="transmembrane region" description="Helical" evidence="1">
    <location>
        <begin position="12"/>
        <end position="33"/>
    </location>
</feature>
<proteinExistence type="predicted"/>
<organism evidence="2 3">
    <name type="scientific">Operophtera brumata</name>
    <name type="common">Winter moth</name>
    <name type="synonym">Phalaena brumata</name>
    <dbReference type="NCBI Taxonomy" id="104452"/>
    <lineage>
        <taxon>Eukaryota</taxon>
        <taxon>Metazoa</taxon>
        <taxon>Ecdysozoa</taxon>
        <taxon>Arthropoda</taxon>
        <taxon>Hexapoda</taxon>
        <taxon>Insecta</taxon>
        <taxon>Pterygota</taxon>
        <taxon>Neoptera</taxon>
        <taxon>Endopterygota</taxon>
        <taxon>Lepidoptera</taxon>
        <taxon>Glossata</taxon>
        <taxon>Ditrysia</taxon>
        <taxon>Geometroidea</taxon>
        <taxon>Geometridae</taxon>
        <taxon>Larentiinae</taxon>
        <taxon>Operophtera</taxon>
    </lineage>
</organism>
<keyword evidence="2" id="KW-0813">Transport</keyword>
<keyword evidence="1" id="KW-0472">Membrane</keyword>
<reference evidence="2 3" key="1">
    <citation type="journal article" date="2015" name="Genome Biol. Evol.">
        <title>The genome of winter moth (Operophtera brumata) provides a genomic perspective on sexual dimorphism and phenology.</title>
        <authorList>
            <person name="Derks M.F."/>
            <person name="Smit S."/>
            <person name="Salis L."/>
            <person name="Schijlen E."/>
            <person name="Bossers A."/>
            <person name="Mateman C."/>
            <person name="Pijl A.S."/>
            <person name="de Ridder D."/>
            <person name="Groenen M.A."/>
            <person name="Visser M.E."/>
            <person name="Megens H.J."/>
        </authorList>
    </citation>
    <scope>NUCLEOTIDE SEQUENCE [LARGE SCALE GENOMIC DNA]</scope>
    <source>
        <strain evidence="2">WM2013NL</strain>
        <tissue evidence="2">Head and thorax</tissue>
    </source>
</reference>
<accession>A0A0L7L119</accession>